<proteinExistence type="predicted"/>
<dbReference type="STRING" id="1776384.GCA_900086585_03436"/>
<organism evidence="2 3">
    <name type="scientific">Emergencia timonensis</name>
    <dbReference type="NCBI Taxonomy" id="1776384"/>
    <lineage>
        <taxon>Bacteria</taxon>
        <taxon>Bacillati</taxon>
        <taxon>Bacillota</taxon>
        <taxon>Clostridia</taxon>
        <taxon>Peptostreptococcales</taxon>
        <taxon>Anaerovoracaceae</taxon>
        <taxon>Emergencia</taxon>
    </lineage>
</organism>
<keyword evidence="3" id="KW-1185">Reference proteome</keyword>
<dbReference type="PANTHER" id="PTHR34448">
    <property type="entry name" value="AMINOPEPTIDASE"/>
    <property type="match status" value="1"/>
</dbReference>
<dbReference type="AlphaFoldDB" id="A0A415E8M9"/>
<sequence>MEKSKERYVAEAMINEYLKMKKGEYLAITADQDSNFKQLEAYLEVCHENDVACTILKTATPPGQSKAAEATVPVEATKEFLMNVDCWIDAGSMGLLYSDIYEHVMENNKKMRYMLTIHLPTDMLYDMYCSFHVEKMVELTNLIKKRYNESKAITVRNSDGMDITFEVDTNNFIAMDNGDASIPGMYTPPADINFIPKQGTAKGTIACRVVYAASQEPDAISDEPAFIHIDEGRVVGIDGEKNASEFLNNWYKKFEYDKNARMIAHVLVGLLPGSKEIASYCVIDERIYGAACWGIGHVSALDMPPEGQPSDTHVDVICPRITILFDDQVIMENGEFTCPEFKTIADVMVK</sequence>
<gene>
    <name evidence="2" type="ORF">DW099_05685</name>
</gene>
<dbReference type="EMBL" id="QRMS01000001">
    <property type="protein sequence ID" value="RHJ90040.1"/>
    <property type="molecule type" value="Genomic_DNA"/>
</dbReference>
<dbReference type="GO" id="GO:0046872">
    <property type="term" value="F:metal ion binding"/>
    <property type="evidence" value="ECO:0007669"/>
    <property type="project" value="UniProtKB-KW"/>
</dbReference>
<evidence type="ECO:0008006" key="4">
    <source>
        <dbReference type="Google" id="ProtNLM"/>
    </source>
</evidence>
<dbReference type="PANTHER" id="PTHR34448:SF1">
    <property type="entry name" value="BLL6088 PROTEIN"/>
    <property type="match status" value="1"/>
</dbReference>
<reference evidence="2 3" key="1">
    <citation type="submission" date="2018-08" db="EMBL/GenBank/DDBJ databases">
        <title>A genome reference for cultivated species of the human gut microbiota.</title>
        <authorList>
            <person name="Zou Y."/>
            <person name="Xue W."/>
            <person name="Luo G."/>
        </authorList>
    </citation>
    <scope>NUCLEOTIDE SEQUENCE [LARGE SCALE GENOMIC DNA]</scope>
    <source>
        <strain evidence="2 3">AM07-24</strain>
    </source>
</reference>
<accession>A0A415E8M9</accession>
<name>A0A415E8M9_9FIRM</name>
<protein>
    <recommendedName>
        <fullName evidence="4">Aminopeptidase</fullName>
    </recommendedName>
</protein>
<dbReference type="InterPro" id="IPR058739">
    <property type="entry name" value="NicX"/>
</dbReference>
<dbReference type="RefSeq" id="WP_118334202.1">
    <property type="nucleotide sequence ID" value="NZ_CAJKFF010000022.1"/>
</dbReference>
<comment type="caution">
    <text evidence="2">The sequence shown here is derived from an EMBL/GenBank/DDBJ whole genome shotgun (WGS) entry which is preliminary data.</text>
</comment>
<evidence type="ECO:0000256" key="1">
    <source>
        <dbReference type="ARBA" id="ARBA00022723"/>
    </source>
</evidence>
<dbReference type="Pfam" id="PF26233">
    <property type="entry name" value="NicX"/>
    <property type="match status" value="1"/>
</dbReference>
<dbReference type="Proteomes" id="UP000284841">
    <property type="component" value="Unassembled WGS sequence"/>
</dbReference>
<evidence type="ECO:0000313" key="3">
    <source>
        <dbReference type="Proteomes" id="UP000284841"/>
    </source>
</evidence>
<keyword evidence="1" id="KW-0479">Metal-binding</keyword>
<evidence type="ECO:0000313" key="2">
    <source>
        <dbReference type="EMBL" id="RHJ90040.1"/>
    </source>
</evidence>
<dbReference type="SUPFAM" id="SSF144052">
    <property type="entry name" value="Thermophilic metalloprotease-like"/>
    <property type="match status" value="1"/>
</dbReference>
<dbReference type="InterPro" id="IPR052170">
    <property type="entry name" value="M29_Exopeptidase"/>
</dbReference>
<dbReference type="OrthoDB" id="9803993at2"/>